<gene>
    <name evidence="2" type="ORF">P168DRAFT_167790</name>
</gene>
<keyword evidence="1" id="KW-1133">Transmembrane helix</keyword>
<name>A0A2I1D1E7_ASPC2</name>
<keyword evidence="1" id="KW-0812">Transmembrane</keyword>
<evidence type="ECO:0000313" key="2">
    <source>
        <dbReference type="EMBL" id="PKY03704.1"/>
    </source>
</evidence>
<proteinExistence type="predicted"/>
<dbReference type="GeneID" id="36540398"/>
<comment type="caution">
    <text evidence="2">The sequence shown here is derived from an EMBL/GenBank/DDBJ whole genome shotgun (WGS) entry which is preliminary data.</text>
</comment>
<protein>
    <submittedName>
        <fullName evidence="2">Uncharacterized protein</fullName>
    </submittedName>
</protein>
<feature type="transmembrane region" description="Helical" evidence="1">
    <location>
        <begin position="35"/>
        <end position="55"/>
    </location>
</feature>
<sequence>MEGGEFRIERVHCYVDWTLTLSHTVDSFQHQVHNITMNFFLLMFLVFFAPLLLFVGEYCTIYMARVVVRNRIGSLTTRRVACCFVLFRRSSSLPTTRILIET</sequence>
<dbReference type="AlphaFoldDB" id="A0A2I1D1E7"/>
<evidence type="ECO:0000256" key="1">
    <source>
        <dbReference type="SAM" id="Phobius"/>
    </source>
</evidence>
<organism evidence="2 3">
    <name type="scientific">Aspergillus campestris (strain IBT 28561)</name>
    <dbReference type="NCBI Taxonomy" id="1392248"/>
    <lineage>
        <taxon>Eukaryota</taxon>
        <taxon>Fungi</taxon>
        <taxon>Dikarya</taxon>
        <taxon>Ascomycota</taxon>
        <taxon>Pezizomycotina</taxon>
        <taxon>Eurotiomycetes</taxon>
        <taxon>Eurotiomycetidae</taxon>
        <taxon>Eurotiales</taxon>
        <taxon>Aspergillaceae</taxon>
        <taxon>Aspergillus</taxon>
        <taxon>Aspergillus subgen. Circumdati</taxon>
    </lineage>
</organism>
<dbReference type="VEuPathDB" id="FungiDB:P168DRAFT_167790"/>
<keyword evidence="3" id="KW-1185">Reference proteome</keyword>
<keyword evidence="1" id="KW-0472">Membrane</keyword>
<reference evidence="2" key="1">
    <citation type="submission" date="2016-12" db="EMBL/GenBank/DDBJ databases">
        <title>The genomes of Aspergillus section Nigri reveals drivers in fungal speciation.</title>
        <authorList>
            <consortium name="DOE Joint Genome Institute"/>
            <person name="Vesth T.C."/>
            <person name="Nybo J."/>
            <person name="Theobald S."/>
            <person name="Brandl J."/>
            <person name="Frisvad J.C."/>
            <person name="Nielsen K.F."/>
            <person name="Lyhne E.K."/>
            <person name="Kogle M.E."/>
            <person name="Kuo A."/>
            <person name="Riley R."/>
            <person name="Clum A."/>
            <person name="Nolan M."/>
            <person name="Lipzen A."/>
            <person name="Salamov A."/>
            <person name="Henrissat B."/>
            <person name="Wiebenga A."/>
            <person name="De vries R.P."/>
            <person name="Grigoriev I.V."/>
            <person name="Mortensen U.H."/>
            <person name="Andersen M.R."/>
            <person name="Baker S.E."/>
        </authorList>
    </citation>
    <scope>NUCLEOTIDE SEQUENCE</scope>
    <source>
        <strain evidence="2">IBT 28561</strain>
    </source>
</reference>
<evidence type="ECO:0000313" key="3">
    <source>
        <dbReference type="Proteomes" id="UP000234254"/>
    </source>
</evidence>
<accession>A0A2I1D1E7</accession>
<dbReference type="EMBL" id="MSFM01000007">
    <property type="protein sequence ID" value="PKY03704.1"/>
    <property type="molecule type" value="Genomic_DNA"/>
</dbReference>
<dbReference type="RefSeq" id="XP_024692298.1">
    <property type="nucleotide sequence ID" value="XM_024832875.1"/>
</dbReference>
<dbReference type="Proteomes" id="UP000234254">
    <property type="component" value="Unassembled WGS sequence"/>
</dbReference>